<evidence type="ECO:0000259" key="5">
    <source>
        <dbReference type="Pfam" id="PF04542"/>
    </source>
</evidence>
<keyword evidence="2" id="KW-0805">Transcription regulation</keyword>
<dbReference type="InterPro" id="IPR039425">
    <property type="entry name" value="RNA_pol_sigma-70-like"/>
</dbReference>
<accession>A0A270B7G0</accession>
<dbReference type="SUPFAM" id="SSF88946">
    <property type="entry name" value="Sigma2 domain of RNA polymerase sigma factors"/>
    <property type="match status" value="1"/>
</dbReference>
<comment type="similarity">
    <text evidence="1">Belongs to the sigma-70 factor family. ECF subfamily.</text>
</comment>
<evidence type="ECO:0000256" key="1">
    <source>
        <dbReference type="ARBA" id="ARBA00010641"/>
    </source>
</evidence>
<dbReference type="Gene3D" id="1.10.10.10">
    <property type="entry name" value="Winged helix-like DNA-binding domain superfamily/Winged helix DNA-binding domain"/>
    <property type="match status" value="1"/>
</dbReference>
<name>A0A270B7G0_9PROT</name>
<dbReference type="AlphaFoldDB" id="A0A270B7G0"/>
<dbReference type="InterPro" id="IPR013324">
    <property type="entry name" value="RNA_pol_sigma_r3/r4-like"/>
</dbReference>
<evidence type="ECO:0000256" key="3">
    <source>
        <dbReference type="ARBA" id="ARBA00023082"/>
    </source>
</evidence>
<dbReference type="SUPFAM" id="SSF88659">
    <property type="entry name" value="Sigma3 and sigma4 domains of RNA polymerase sigma factors"/>
    <property type="match status" value="1"/>
</dbReference>
<dbReference type="InterPro" id="IPR007627">
    <property type="entry name" value="RNA_pol_sigma70_r2"/>
</dbReference>
<dbReference type="GO" id="GO:0016987">
    <property type="term" value="F:sigma factor activity"/>
    <property type="evidence" value="ECO:0007669"/>
    <property type="project" value="UniProtKB-KW"/>
</dbReference>
<feature type="domain" description="RNA polymerase sigma factor 70 region 4 type 2" evidence="6">
    <location>
        <begin position="135"/>
        <end position="187"/>
    </location>
</feature>
<dbReference type="Pfam" id="PF08281">
    <property type="entry name" value="Sigma70_r4_2"/>
    <property type="match status" value="1"/>
</dbReference>
<dbReference type="Gene3D" id="1.10.1740.10">
    <property type="match status" value="1"/>
</dbReference>
<keyword evidence="3" id="KW-0731">Sigma factor</keyword>
<dbReference type="InterPro" id="IPR013249">
    <property type="entry name" value="RNA_pol_sigma70_r4_t2"/>
</dbReference>
<dbReference type="PANTHER" id="PTHR43133:SF63">
    <property type="entry name" value="RNA POLYMERASE SIGMA FACTOR FECI-RELATED"/>
    <property type="match status" value="1"/>
</dbReference>
<dbReference type="GeneID" id="98302733"/>
<dbReference type="PANTHER" id="PTHR43133">
    <property type="entry name" value="RNA POLYMERASE ECF-TYPE SIGMA FACTO"/>
    <property type="match status" value="1"/>
</dbReference>
<evidence type="ECO:0000313" key="7">
    <source>
        <dbReference type="EMBL" id="PAL20953.1"/>
    </source>
</evidence>
<evidence type="ECO:0000313" key="8">
    <source>
        <dbReference type="Proteomes" id="UP000216033"/>
    </source>
</evidence>
<dbReference type="InterPro" id="IPR013325">
    <property type="entry name" value="RNA_pol_sigma_r2"/>
</dbReference>
<dbReference type="InterPro" id="IPR014284">
    <property type="entry name" value="RNA_pol_sigma-70_dom"/>
</dbReference>
<reference evidence="7 8" key="1">
    <citation type="submission" date="2017-04" db="EMBL/GenBank/DDBJ databases">
        <title>Kefir bacterial isolates.</title>
        <authorList>
            <person name="Kim Y."/>
            <person name="Blasche S."/>
            <person name="Patil K.R."/>
        </authorList>
    </citation>
    <scope>NUCLEOTIDE SEQUENCE [LARGE SCALE GENOMIC DNA]</scope>
    <source>
        <strain evidence="7 8">KR-2</strain>
    </source>
</reference>
<feature type="domain" description="RNA polymerase sigma-70 region 2" evidence="5">
    <location>
        <begin position="34"/>
        <end position="100"/>
    </location>
</feature>
<sequence>MSRTVSIKIKSGRYRPAGAGEVDPLEEAGSFATLYAAHQRALLKYASSLVRDRSVAEDIVQEAWLRFARAAADTQPSEPLRYLYRIVRNLSIDKGRREVREQEIFDTASPEHLADNVADTNPAADQIAWDKTALDAVRVVISAMPPRMRIAFEMHRFGGCKLREIAEHLNISLAMAHTLVAAAVDRCREHVEWP</sequence>
<keyword evidence="8" id="KW-1185">Reference proteome</keyword>
<dbReference type="Pfam" id="PF04542">
    <property type="entry name" value="Sigma70_r2"/>
    <property type="match status" value="1"/>
</dbReference>
<comment type="caution">
    <text evidence="7">The sequence shown here is derived from an EMBL/GenBank/DDBJ whole genome shotgun (WGS) entry which is preliminary data.</text>
</comment>
<protein>
    <submittedName>
        <fullName evidence="7">XRE family transcriptional regulator</fullName>
    </submittedName>
</protein>
<dbReference type="InterPro" id="IPR036388">
    <property type="entry name" value="WH-like_DNA-bd_sf"/>
</dbReference>
<dbReference type="STRING" id="1231343.Absy_018_005"/>
<evidence type="ECO:0000256" key="2">
    <source>
        <dbReference type="ARBA" id="ARBA00023015"/>
    </source>
</evidence>
<gene>
    <name evidence="7" type="ORF">B9K05_12210</name>
</gene>
<dbReference type="NCBIfam" id="TIGR02937">
    <property type="entry name" value="sigma70-ECF"/>
    <property type="match status" value="1"/>
</dbReference>
<organism evidence="7 8">
    <name type="scientific">Acetobacter syzygii</name>
    <dbReference type="NCBI Taxonomy" id="146476"/>
    <lineage>
        <taxon>Bacteria</taxon>
        <taxon>Pseudomonadati</taxon>
        <taxon>Pseudomonadota</taxon>
        <taxon>Alphaproteobacteria</taxon>
        <taxon>Acetobacterales</taxon>
        <taxon>Acetobacteraceae</taxon>
        <taxon>Acetobacter</taxon>
    </lineage>
</organism>
<dbReference type="OrthoDB" id="9794372at2"/>
<dbReference type="Proteomes" id="UP000216033">
    <property type="component" value="Unassembled WGS sequence"/>
</dbReference>
<dbReference type="GO" id="GO:0006352">
    <property type="term" value="P:DNA-templated transcription initiation"/>
    <property type="evidence" value="ECO:0007669"/>
    <property type="project" value="InterPro"/>
</dbReference>
<dbReference type="RefSeq" id="WP_084596991.1">
    <property type="nucleotide sequence ID" value="NZ_BAMZ01000018.1"/>
</dbReference>
<dbReference type="EMBL" id="NDFP01000016">
    <property type="protein sequence ID" value="PAL20953.1"/>
    <property type="molecule type" value="Genomic_DNA"/>
</dbReference>
<proteinExistence type="inferred from homology"/>
<evidence type="ECO:0000259" key="6">
    <source>
        <dbReference type="Pfam" id="PF08281"/>
    </source>
</evidence>
<keyword evidence="4" id="KW-0804">Transcription</keyword>
<evidence type="ECO:0000256" key="4">
    <source>
        <dbReference type="ARBA" id="ARBA00023163"/>
    </source>
</evidence>
<dbReference type="GO" id="GO:0003677">
    <property type="term" value="F:DNA binding"/>
    <property type="evidence" value="ECO:0007669"/>
    <property type="project" value="InterPro"/>
</dbReference>